<gene>
    <name evidence="1" type="ORF">IH772_29360</name>
</gene>
<organism evidence="1 2">
    <name type="scientific">Escherichia coli</name>
    <dbReference type="NCBI Taxonomy" id="562"/>
    <lineage>
        <taxon>Bacteria</taxon>
        <taxon>Pseudomonadati</taxon>
        <taxon>Pseudomonadota</taxon>
        <taxon>Gammaproteobacteria</taxon>
        <taxon>Enterobacterales</taxon>
        <taxon>Enterobacteriaceae</taxon>
        <taxon>Escherichia</taxon>
    </lineage>
</organism>
<feature type="non-terminal residue" evidence="1">
    <location>
        <position position="1"/>
    </location>
</feature>
<evidence type="ECO:0000313" key="2">
    <source>
        <dbReference type="Proteomes" id="UP000640866"/>
    </source>
</evidence>
<protein>
    <submittedName>
        <fullName evidence="1">Microcompartment protein</fullName>
    </submittedName>
</protein>
<dbReference type="Proteomes" id="UP000640866">
    <property type="component" value="Unassembled WGS sequence"/>
</dbReference>
<reference evidence="1" key="1">
    <citation type="submission" date="2020-09" db="EMBL/GenBank/DDBJ databases">
        <title>Emerging polyconal dissemination of OXA-244-producing E. coli in France.</title>
        <authorList>
            <person name="Emeraud C."/>
            <person name="Girlich D."/>
            <person name="Bonnin R.A."/>
            <person name="Jousset A.B."/>
            <person name="Naas T."/>
            <person name="Dortet L."/>
        </authorList>
    </citation>
    <scope>NUCLEOTIDE SEQUENCE</scope>
    <source>
        <strain evidence="1">225E3</strain>
    </source>
</reference>
<dbReference type="EMBL" id="JACZOI010000638">
    <property type="protein sequence ID" value="MBE0981219.1"/>
    <property type="molecule type" value="Genomic_DNA"/>
</dbReference>
<accession>A0AAP1RCP1</accession>
<dbReference type="AlphaFoldDB" id="A0AAP1RCP1"/>
<proteinExistence type="predicted"/>
<name>A0AAP1RCP1_ECOLX</name>
<evidence type="ECO:0000313" key="1">
    <source>
        <dbReference type="EMBL" id="MBE0981219.1"/>
    </source>
</evidence>
<sequence length="33" mass="3670">SEIISCNLCLDPACQRQKGEPRSLCLHANKRGE</sequence>
<comment type="caution">
    <text evidence="1">The sequence shown here is derived from an EMBL/GenBank/DDBJ whole genome shotgun (WGS) entry which is preliminary data.</text>
</comment>